<dbReference type="EC" id="2.5.1.-" evidence="2"/>
<feature type="active site" description="Proton acceptor" evidence="2">
    <location>
        <position position="80"/>
    </location>
</feature>
<evidence type="ECO:0000256" key="1">
    <source>
        <dbReference type="ARBA" id="ARBA00022679"/>
    </source>
</evidence>
<evidence type="ECO:0000313" key="3">
    <source>
        <dbReference type="EMBL" id="AHF07528.1"/>
    </source>
</evidence>
<proteinExistence type="inferred from homology"/>
<keyword evidence="4" id="KW-1185">Reference proteome</keyword>
<dbReference type="PROSITE" id="PS01066">
    <property type="entry name" value="UPP_SYNTHASE"/>
    <property type="match status" value="1"/>
</dbReference>
<keyword evidence="1 2" id="KW-0808">Transferase</keyword>
<dbReference type="InterPro" id="IPR001441">
    <property type="entry name" value="UPP_synth-like"/>
</dbReference>
<feature type="binding site" evidence="2">
    <location>
        <begin position="206"/>
        <end position="208"/>
    </location>
    <ligand>
        <name>substrate</name>
    </ligand>
</feature>
<dbReference type="Pfam" id="PF01255">
    <property type="entry name" value="Prenyltransf"/>
    <property type="match status" value="1"/>
</dbReference>
<dbReference type="PANTHER" id="PTHR10291:SF0">
    <property type="entry name" value="DEHYDRODOLICHYL DIPHOSPHATE SYNTHASE 2"/>
    <property type="match status" value="1"/>
</dbReference>
<comment type="similarity">
    <text evidence="2">Belongs to the UPP synthase family.</text>
</comment>
<dbReference type="HAMAP" id="MF_01139">
    <property type="entry name" value="ISPT"/>
    <property type="match status" value="1"/>
</dbReference>
<feature type="binding site" evidence="2">
    <location>
        <position position="200"/>
    </location>
    <ligand>
        <name>substrate</name>
    </ligand>
</feature>
<dbReference type="GO" id="GO:0016094">
    <property type="term" value="P:polyprenol biosynthetic process"/>
    <property type="evidence" value="ECO:0007669"/>
    <property type="project" value="TreeGrafter"/>
</dbReference>
<dbReference type="KEGG" id="dmt:DESME_11325"/>
<dbReference type="NCBIfam" id="NF011405">
    <property type="entry name" value="PRK14830.1"/>
    <property type="match status" value="1"/>
</dbReference>
<dbReference type="AlphaFoldDB" id="W0EDB5"/>
<evidence type="ECO:0000256" key="2">
    <source>
        <dbReference type="HAMAP-Rule" id="MF_01139"/>
    </source>
</evidence>
<dbReference type="STRING" id="871968.DESME_11325"/>
<dbReference type="FunFam" id="3.40.1180.10:FF:000001">
    <property type="entry name" value="(2E,6E)-farnesyl-diphosphate-specific ditrans,polycis-undecaprenyl-diphosphate synthase"/>
    <property type="match status" value="1"/>
</dbReference>
<comment type="function">
    <text evidence="2">Catalyzes the condensation of isopentenyl diphosphate (IPP) with allylic pyrophosphates generating different type of terpenoids.</text>
</comment>
<feature type="binding site" evidence="2">
    <location>
        <position position="32"/>
    </location>
    <ligand>
        <name>Mg(2+)</name>
        <dbReference type="ChEBI" id="CHEBI:18420"/>
    </ligand>
</feature>
<feature type="active site" evidence="2">
    <location>
        <position position="32"/>
    </location>
</feature>
<reference evidence="3 4" key="1">
    <citation type="submission" date="2013-12" db="EMBL/GenBank/DDBJ databases">
        <authorList>
            <consortium name="DOE Joint Genome Institute"/>
            <person name="Smidt H."/>
            <person name="Huntemann M."/>
            <person name="Han J."/>
            <person name="Chen A."/>
            <person name="Kyrpides N."/>
            <person name="Mavromatis K."/>
            <person name="Markowitz V."/>
            <person name="Palaniappan K."/>
            <person name="Ivanova N."/>
            <person name="Schaumberg A."/>
            <person name="Pati A."/>
            <person name="Liolios K."/>
            <person name="Nordberg H.P."/>
            <person name="Cantor M.N."/>
            <person name="Hua S.X."/>
            <person name="Woyke T."/>
        </authorList>
    </citation>
    <scope>NUCLEOTIDE SEQUENCE [LARGE SCALE GENOMIC DNA]</scope>
    <source>
        <strain evidence="4">DSM 15288</strain>
    </source>
</reference>
<sequence>MWLSFRNKDKKVFSPKGIDLERLPRHIAIIMDGNGRWAKKRGLPRTMGHRAGVEAIREVVKTCSNLGVEVLTVYAFSTENWRRPKDEVGILMRLLTEYLRAELNELHGNNVKIMTMGDLTLLPLEAQKELSRATKQTEHNTGLILNLALNYGGRAEVTRALRILGEEIQQGKLAPEEINEERISSSLFTVGLPDPDLLIRTSGEMRLSNFMLWQLAYTEIVITEQLWPDFTPETLLDAIKTYQLRERRFGGINKE</sequence>
<dbReference type="RefSeq" id="WP_006718247.1">
    <property type="nucleotide sequence ID" value="NZ_CP007032.1"/>
</dbReference>
<dbReference type="HOGENOM" id="CLU_038505_1_1_9"/>
<feature type="binding site" evidence="2">
    <location>
        <position position="81"/>
    </location>
    <ligand>
        <name>substrate</name>
    </ligand>
</feature>
<dbReference type="OrthoDB" id="4191603at2"/>
<gene>
    <name evidence="3" type="ORF">DESME_11325</name>
</gene>
<dbReference type="EMBL" id="CP007032">
    <property type="protein sequence ID" value="AHF07528.1"/>
    <property type="molecule type" value="Genomic_DNA"/>
</dbReference>
<dbReference type="NCBIfam" id="TIGR00055">
    <property type="entry name" value="uppS"/>
    <property type="match status" value="1"/>
</dbReference>
<dbReference type="CDD" id="cd00475">
    <property type="entry name" value="Cis_IPPS"/>
    <property type="match status" value="1"/>
</dbReference>
<dbReference type="eggNOG" id="COG0020">
    <property type="taxonomic scope" value="Bacteria"/>
</dbReference>
<feature type="binding site" evidence="2">
    <location>
        <begin position="33"/>
        <end position="36"/>
    </location>
    <ligand>
        <name>substrate</name>
    </ligand>
</feature>
<accession>W0EDB5</accession>
<keyword evidence="2" id="KW-0460">Magnesium</keyword>
<feature type="binding site" evidence="2">
    <location>
        <position position="83"/>
    </location>
    <ligand>
        <name>substrate</name>
    </ligand>
</feature>
<dbReference type="InterPro" id="IPR036424">
    <property type="entry name" value="UPP_synth-like_sf"/>
</dbReference>
<feature type="binding site" evidence="2">
    <location>
        <position position="45"/>
    </location>
    <ligand>
        <name>substrate</name>
    </ligand>
</feature>
<evidence type="ECO:0000313" key="4">
    <source>
        <dbReference type="Proteomes" id="UP000010847"/>
    </source>
</evidence>
<dbReference type="GO" id="GO:0005829">
    <property type="term" value="C:cytosol"/>
    <property type="evidence" value="ECO:0007669"/>
    <property type="project" value="TreeGrafter"/>
</dbReference>
<feature type="binding site" evidence="2">
    <location>
        <position position="49"/>
    </location>
    <ligand>
        <name>substrate</name>
    </ligand>
</feature>
<feature type="binding site" evidence="2">
    <location>
        <begin position="77"/>
        <end position="79"/>
    </location>
    <ligand>
        <name>substrate</name>
    </ligand>
</feature>
<protein>
    <recommendedName>
        <fullName evidence="2">Isoprenyl transferase</fullName>
        <ecNumber evidence="2">2.5.1.-</ecNumber>
    </recommendedName>
</protein>
<comment type="subunit">
    <text evidence="2">Homodimer.</text>
</comment>
<feature type="binding site" evidence="2">
    <location>
        <position position="37"/>
    </location>
    <ligand>
        <name>substrate</name>
    </ligand>
</feature>
<dbReference type="PANTHER" id="PTHR10291">
    <property type="entry name" value="DEHYDRODOLICHYL DIPHOSPHATE SYNTHASE FAMILY MEMBER"/>
    <property type="match status" value="1"/>
</dbReference>
<dbReference type="Gene3D" id="3.40.1180.10">
    <property type="entry name" value="Decaprenyl diphosphate synthase-like"/>
    <property type="match status" value="1"/>
</dbReference>
<dbReference type="GO" id="GO:0008834">
    <property type="term" value="F:ditrans,polycis-undecaprenyl-diphosphate synthase [(2E,6E)-farnesyl-diphosphate specific] activity"/>
    <property type="evidence" value="ECO:0007669"/>
    <property type="project" value="TreeGrafter"/>
</dbReference>
<dbReference type="SUPFAM" id="SSF64005">
    <property type="entry name" value="Undecaprenyl diphosphate synthase"/>
    <property type="match status" value="1"/>
</dbReference>
<dbReference type="GO" id="GO:0030145">
    <property type="term" value="F:manganese ion binding"/>
    <property type="evidence" value="ECO:0007669"/>
    <property type="project" value="TreeGrafter"/>
</dbReference>
<comment type="cofactor">
    <cofactor evidence="2">
        <name>Mg(2+)</name>
        <dbReference type="ChEBI" id="CHEBI:18420"/>
    </cofactor>
    <text evidence="2">Binds 2 magnesium ions per subunit.</text>
</comment>
<dbReference type="GO" id="GO:0000287">
    <property type="term" value="F:magnesium ion binding"/>
    <property type="evidence" value="ECO:0007669"/>
    <property type="project" value="UniProtKB-UniRule"/>
</dbReference>
<feature type="binding site" evidence="2">
    <location>
        <position position="219"/>
    </location>
    <ligand>
        <name>Mg(2+)</name>
        <dbReference type="ChEBI" id="CHEBI:18420"/>
    </ligand>
</feature>
<dbReference type="InterPro" id="IPR018520">
    <property type="entry name" value="UPP_synth-like_CS"/>
</dbReference>
<organism evidence="3 4">
    <name type="scientific">Desulfitobacterium metallireducens DSM 15288</name>
    <dbReference type="NCBI Taxonomy" id="871968"/>
    <lineage>
        <taxon>Bacteria</taxon>
        <taxon>Bacillati</taxon>
        <taxon>Bacillota</taxon>
        <taxon>Clostridia</taxon>
        <taxon>Eubacteriales</taxon>
        <taxon>Desulfitobacteriaceae</taxon>
        <taxon>Desulfitobacterium</taxon>
    </lineage>
</organism>
<name>W0EDB5_9FIRM</name>
<dbReference type="Proteomes" id="UP000010847">
    <property type="component" value="Chromosome"/>
</dbReference>
<keyword evidence="2" id="KW-0479">Metal-binding</keyword>